<protein>
    <submittedName>
        <fullName evidence="3">GRAM domain containing protein</fullName>
    </submittedName>
</protein>
<dbReference type="PANTHER" id="PTHR23319">
    <property type="entry name" value="GRAM DOMAIN CONTAINING 1B, ISOFORM E"/>
    <property type="match status" value="1"/>
</dbReference>
<dbReference type="Pfam" id="PF02893">
    <property type="entry name" value="GRAM"/>
    <property type="match status" value="1"/>
</dbReference>
<keyword evidence="4" id="KW-1185">Reference proteome</keyword>
<dbReference type="InterPro" id="IPR051482">
    <property type="entry name" value="Cholesterol_transport"/>
</dbReference>
<dbReference type="EMBL" id="MKGL01000109">
    <property type="protein sequence ID" value="RNF06425.1"/>
    <property type="molecule type" value="Genomic_DNA"/>
</dbReference>
<dbReference type="InterPro" id="IPR011993">
    <property type="entry name" value="PH-like_dom_sf"/>
</dbReference>
<name>A0A3R7L2R2_TRYRA</name>
<feature type="domain" description="GRAM" evidence="2">
    <location>
        <begin position="570"/>
        <end position="637"/>
    </location>
</feature>
<accession>A0A3R7L2R2</accession>
<dbReference type="OMA" id="HADGMEN"/>
<feature type="region of interest" description="Disordered" evidence="1">
    <location>
        <begin position="167"/>
        <end position="241"/>
    </location>
</feature>
<dbReference type="GO" id="GO:0032366">
    <property type="term" value="P:intracellular sterol transport"/>
    <property type="evidence" value="ECO:0007669"/>
    <property type="project" value="TreeGrafter"/>
</dbReference>
<comment type="caution">
    <text evidence="3">The sequence shown here is derived from an EMBL/GenBank/DDBJ whole genome shotgun (WGS) entry which is preliminary data.</text>
</comment>
<gene>
    <name evidence="3" type="ORF">TraAM80_03892</name>
</gene>
<dbReference type="SMART" id="SM00568">
    <property type="entry name" value="GRAM"/>
    <property type="match status" value="1"/>
</dbReference>
<feature type="compositionally biased region" description="Basic and acidic residues" evidence="1">
    <location>
        <begin position="192"/>
        <end position="215"/>
    </location>
</feature>
<dbReference type="InterPro" id="IPR004182">
    <property type="entry name" value="GRAM"/>
</dbReference>
<dbReference type="GeneID" id="40327825"/>
<dbReference type="PANTHER" id="PTHR23319:SF4">
    <property type="entry name" value="GRAM DOMAIN CONTAINING 1B, ISOFORM E"/>
    <property type="match status" value="1"/>
</dbReference>
<feature type="compositionally biased region" description="Basic and acidic residues" evidence="1">
    <location>
        <begin position="227"/>
        <end position="241"/>
    </location>
</feature>
<dbReference type="OrthoDB" id="2162691at2759"/>
<dbReference type="GO" id="GO:0140268">
    <property type="term" value="C:endoplasmic reticulum-plasma membrane contact site"/>
    <property type="evidence" value="ECO:0007669"/>
    <property type="project" value="TreeGrafter"/>
</dbReference>
<reference evidence="3 4" key="1">
    <citation type="journal article" date="2018" name="BMC Genomics">
        <title>Genomic comparison of Trypanosoma conorhini and Trypanosoma rangeli to Trypanosoma cruzi strains of high and low virulence.</title>
        <authorList>
            <person name="Bradwell K.R."/>
            <person name="Koparde V.N."/>
            <person name="Matveyev A.V."/>
            <person name="Serrano M.G."/>
            <person name="Alves J.M."/>
            <person name="Parikh H."/>
            <person name="Huang B."/>
            <person name="Lee V."/>
            <person name="Espinosa-Alvarez O."/>
            <person name="Ortiz P.A."/>
            <person name="Costa-Martins A.G."/>
            <person name="Teixeira M.M."/>
            <person name="Buck G.A."/>
        </authorList>
    </citation>
    <scope>NUCLEOTIDE SEQUENCE [LARGE SCALE GENOMIC DNA]</scope>
    <source>
        <strain evidence="3 4">AM80</strain>
    </source>
</reference>
<dbReference type="GO" id="GO:0032934">
    <property type="term" value="F:sterol binding"/>
    <property type="evidence" value="ECO:0007669"/>
    <property type="project" value="TreeGrafter"/>
</dbReference>
<dbReference type="Gene3D" id="2.30.29.30">
    <property type="entry name" value="Pleckstrin-homology domain (PH domain)/Phosphotyrosine-binding domain (PTB)"/>
    <property type="match status" value="1"/>
</dbReference>
<evidence type="ECO:0000313" key="4">
    <source>
        <dbReference type="Proteomes" id="UP000283634"/>
    </source>
</evidence>
<evidence type="ECO:0000256" key="1">
    <source>
        <dbReference type="SAM" id="MobiDB-lite"/>
    </source>
</evidence>
<feature type="compositionally biased region" description="Basic and acidic residues" evidence="1">
    <location>
        <begin position="172"/>
        <end position="184"/>
    </location>
</feature>
<dbReference type="GO" id="GO:0005886">
    <property type="term" value="C:plasma membrane"/>
    <property type="evidence" value="ECO:0007669"/>
    <property type="project" value="TreeGrafter"/>
</dbReference>
<dbReference type="AlphaFoldDB" id="A0A3R7L2R2"/>
<dbReference type="VEuPathDB" id="TriTrypDB:TRSC58_05234"/>
<evidence type="ECO:0000259" key="2">
    <source>
        <dbReference type="SMART" id="SM00568"/>
    </source>
</evidence>
<dbReference type="GO" id="GO:0005789">
    <property type="term" value="C:endoplasmic reticulum membrane"/>
    <property type="evidence" value="ECO:0007669"/>
    <property type="project" value="TreeGrafter"/>
</dbReference>
<dbReference type="GO" id="GO:0120015">
    <property type="term" value="F:sterol transfer activity"/>
    <property type="evidence" value="ECO:0007669"/>
    <property type="project" value="TreeGrafter"/>
</dbReference>
<proteinExistence type="predicted"/>
<organism evidence="3 4">
    <name type="scientific">Trypanosoma rangeli</name>
    <dbReference type="NCBI Taxonomy" id="5698"/>
    <lineage>
        <taxon>Eukaryota</taxon>
        <taxon>Discoba</taxon>
        <taxon>Euglenozoa</taxon>
        <taxon>Kinetoplastea</taxon>
        <taxon>Metakinetoplastina</taxon>
        <taxon>Trypanosomatida</taxon>
        <taxon>Trypanosomatidae</taxon>
        <taxon>Trypanosoma</taxon>
        <taxon>Herpetosoma</taxon>
    </lineage>
</organism>
<sequence>MDHWVGRIETVSHSVSAVDAAVGGVIQELLVVAEQYMAEVSQVEAVGRTIRQGIANSSAAVVSCLMDLATMSTAMKDAMDANPREAHGLVMNLFGVFVKQLTTYYKETYEILRIAGVTLHQQQILCWSKRGEMDNVTSTNSNLNIVPDAQPSLAGVSLVASNALKETKKKHADGMENKARDSSKDNSVLLHSEPKQKQQEEEKLGNKKGDRDTAIEHAFSPTFATETEEKRNYNQGDSHKEIPSLTRDAVLAVREPTYLHVASTVEDALGRLVLSSRPSVFTAPELIERRPPIATYYIKLPDPGSLGSLLLSNYIALGDDMQAELMCDILQTDCVEVEPFESPASEIVIEDPLDLHELSACGWRVGSSEDHQQVLYTLYVLISRGEKMSRSLLIQESLVINAEREEVMHEITPLPDAPHIAKVTVRGFDPSAWSASPSKRYTSERVLAIVNITKNTYERNGFVEIKKEEVDAAVQQLHTHERQLPREDELLTKPNTAVATTAAAFKGTVELASLEQPGEGEGWGLSDVAKGAVRGAAAVMLAPVSVGKVVGNAVLDASGVTGAIKQQVEGLFRKSFPNLASEEIIETFICALVDEGNPLPKQGFVFITPRWLCFRADFWSANFSLEWDEIRDIKKQRTAKLLENAIDIHTHLGGTYFLTSFVQRDQAYSAMMKQWLRK</sequence>
<evidence type="ECO:0000313" key="3">
    <source>
        <dbReference type="EMBL" id="RNF06425.1"/>
    </source>
</evidence>
<dbReference type="RefSeq" id="XP_029239247.1">
    <property type="nucleotide sequence ID" value="XM_029380842.1"/>
</dbReference>
<dbReference type="Proteomes" id="UP000283634">
    <property type="component" value="Unassembled WGS sequence"/>
</dbReference>